<dbReference type="Gene3D" id="3.20.20.370">
    <property type="entry name" value="Glycoside hydrolase/deacetylase"/>
    <property type="match status" value="1"/>
</dbReference>
<dbReference type="GO" id="GO:0005975">
    <property type="term" value="P:carbohydrate metabolic process"/>
    <property type="evidence" value="ECO:0007669"/>
    <property type="project" value="InterPro"/>
</dbReference>
<proteinExistence type="predicted"/>
<dbReference type="EMBL" id="CP022991">
    <property type="protein sequence ID" value="ASW03226.1"/>
    <property type="molecule type" value="Genomic_DNA"/>
</dbReference>
<dbReference type="CDD" id="cd10979">
    <property type="entry name" value="CE4_PuuE_like"/>
    <property type="match status" value="1"/>
</dbReference>
<evidence type="ECO:0000313" key="1">
    <source>
        <dbReference type="EMBL" id="ASW03226.1"/>
    </source>
</evidence>
<evidence type="ECO:0000313" key="2">
    <source>
        <dbReference type="Proteomes" id="UP000215158"/>
    </source>
</evidence>
<accession>A0A248VW23</accession>
<reference evidence="1 2" key="1">
    <citation type="submission" date="2017-08" db="EMBL/GenBank/DDBJ databases">
        <title>Identification and genetic characteristics of simultaneous BTEX- and naphthalene-degrading Paraburkholderia sp. BN5 isolated from petroleum-contaminated soil.</title>
        <authorList>
            <person name="Lee Y."/>
            <person name="Jeon C.O."/>
        </authorList>
    </citation>
    <scope>NUCLEOTIDE SEQUENCE [LARGE SCALE GENOMIC DNA]</scope>
    <source>
        <strain evidence="1 2">BN5</strain>
        <plasmid evidence="1 2">pBN1</plasmid>
    </source>
</reference>
<sequence length="307" mass="34768">MDSPAHRALPGHGRFHYSPINGRPVYRWPDGSRLAVYIGFNIEHFAFGEGLGPTIGPVMPEPDVLNHAWREYALRVGAWRCLDLFDDLALPVAAIINTALYDHCPELVAAFAQRGDELVAHGHTNSERQGTLTEDHERALIVACRERIAAESAQQPAGWLSPWLSESRVTSDLVAESGYQYTLNWCHDDQPTRLITRNGQPLWAIPYQEEVNDIPMILARQMDAKSFADLMIDHFEEMLRQSAREPLVMGIALHAYLMGQPHRLCHMRRALEHIARARDEGRICITTPGSIASHMDFLARRRNLWVV</sequence>
<dbReference type="RefSeq" id="WP_095423057.1">
    <property type="nucleotide sequence ID" value="NZ_CP022991.1"/>
</dbReference>
<dbReference type="InterPro" id="IPR011330">
    <property type="entry name" value="Glyco_hydro/deAcase_b/a-brl"/>
</dbReference>
<dbReference type="SUPFAM" id="SSF88713">
    <property type="entry name" value="Glycoside hydrolase/deacetylase"/>
    <property type="match status" value="1"/>
</dbReference>
<gene>
    <name evidence="1" type="ORF">CJU94_34005</name>
</gene>
<dbReference type="KEGG" id="parb:CJU94_34005"/>
<keyword evidence="1" id="KW-0614">Plasmid</keyword>
<name>A0A248VW23_9BURK</name>
<geneLocation type="plasmid" evidence="1 2">
    <name>pBN1</name>
</geneLocation>
<dbReference type="PANTHER" id="PTHR43123">
    <property type="entry name" value="POLYSACCHARIDE DEACETYLASE-RELATED"/>
    <property type="match status" value="1"/>
</dbReference>
<dbReference type="Proteomes" id="UP000215158">
    <property type="component" value="Plasmid pBN1"/>
</dbReference>
<dbReference type="PANTHER" id="PTHR43123:SF4">
    <property type="entry name" value="POLYSACCHARIDE DEACETYLASE"/>
    <property type="match status" value="1"/>
</dbReference>
<protein>
    <submittedName>
        <fullName evidence="1">Polysaccharide deacetylase</fullName>
    </submittedName>
</protein>
<dbReference type="OrthoDB" id="9787041at2"/>
<organism evidence="1 2">
    <name type="scientific">Paraburkholderia aromaticivorans</name>
    <dbReference type="NCBI Taxonomy" id="2026199"/>
    <lineage>
        <taxon>Bacteria</taxon>
        <taxon>Pseudomonadati</taxon>
        <taxon>Pseudomonadota</taxon>
        <taxon>Betaproteobacteria</taxon>
        <taxon>Burkholderiales</taxon>
        <taxon>Burkholderiaceae</taxon>
        <taxon>Paraburkholderia</taxon>
    </lineage>
</organism>
<keyword evidence="2" id="KW-1185">Reference proteome</keyword>
<dbReference type="AlphaFoldDB" id="A0A248VW23"/>